<gene>
    <name evidence="4" type="ORF">NP7_03925</name>
</gene>
<dbReference type="InterPro" id="IPR050706">
    <property type="entry name" value="Cyclic-di-GMP_PDE-like"/>
</dbReference>
<dbReference type="InterPro" id="IPR001633">
    <property type="entry name" value="EAL_dom"/>
</dbReference>
<dbReference type="Gene3D" id="3.20.20.450">
    <property type="entry name" value="EAL domain"/>
    <property type="match status" value="1"/>
</dbReference>
<dbReference type="InterPro" id="IPR029787">
    <property type="entry name" value="Nucleotide_cyclase"/>
</dbReference>
<dbReference type="Pfam" id="PF00990">
    <property type="entry name" value="GGDEF"/>
    <property type="match status" value="1"/>
</dbReference>
<dbReference type="CDD" id="cd00130">
    <property type="entry name" value="PAS"/>
    <property type="match status" value="1"/>
</dbReference>
<evidence type="ECO:0000313" key="5">
    <source>
        <dbReference type="Proteomes" id="UP000229340"/>
    </source>
</evidence>
<dbReference type="PANTHER" id="PTHR33121">
    <property type="entry name" value="CYCLIC DI-GMP PHOSPHODIESTERASE PDEF"/>
    <property type="match status" value="1"/>
</dbReference>
<dbReference type="PROSITE" id="PS50112">
    <property type="entry name" value="PAS"/>
    <property type="match status" value="1"/>
</dbReference>
<dbReference type="EMBL" id="CP024443">
    <property type="protein sequence ID" value="ATR78478.1"/>
    <property type="molecule type" value="Genomic_DNA"/>
</dbReference>
<proteinExistence type="predicted"/>
<dbReference type="InterPro" id="IPR043128">
    <property type="entry name" value="Rev_trsase/Diguanyl_cyclase"/>
</dbReference>
<evidence type="ECO:0000313" key="4">
    <source>
        <dbReference type="EMBL" id="ATR78478.1"/>
    </source>
</evidence>
<dbReference type="RefSeq" id="WP_100269779.1">
    <property type="nucleotide sequence ID" value="NZ_CP024443.1"/>
</dbReference>
<dbReference type="GO" id="GO:0006355">
    <property type="term" value="P:regulation of DNA-templated transcription"/>
    <property type="evidence" value="ECO:0007669"/>
    <property type="project" value="InterPro"/>
</dbReference>
<dbReference type="InterPro" id="IPR013767">
    <property type="entry name" value="PAS_fold"/>
</dbReference>
<dbReference type="SUPFAM" id="SSF141868">
    <property type="entry name" value="EAL domain-like"/>
    <property type="match status" value="1"/>
</dbReference>
<feature type="domain" description="EAL" evidence="2">
    <location>
        <begin position="356"/>
        <end position="608"/>
    </location>
</feature>
<dbReference type="InterPro" id="IPR000160">
    <property type="entry name" value="GGDEF_dom"/>
</dbReference>
<dbReference type="SMART" id="SM00091">
    <property type="entry name" value="PAS"/>
    <property type="match status" value="1"/>
</dbReference>
<dbReference type="SMART" id="SM00052">
    <property type="entry name" value="EAL"/>
    <property type="match status" value="1"/>
</dbReference>
<accession>A0A2D2LTW8</accession>
<dbReference type="STRING" id="34062.AXE82_00025"/>
<organism evidence="4 5">
    <name type="scientific">Faucicola osloensis</name>
    <name type="common">Moraxella osloensis</name>
    <dbReference type="NCBI Taxonomy" id="34062"/>
    <lineage>
        <taxon>Bacteria</taxon>
        <taxon>Pseudomonadati</taxon>
        <taxon>Pseudomonadota</taxon>
        <taxon>Gammaproteobacteria</taxon>
        <taxon>Moraxellales</taxon>
        <taxon>Moraxellaceae</taxon>
        <taxon>Faucicola</taxon>
    </lineage>
</organism>
<dbReference type="PANTHER" id="PTHR33121:SF70">
    <property type="entry name" value="SIGNALING PROTEIN YKOW"/>
    <property type="match status" value="1"/>
</dbReference>
<feature type="domain" description="PAS" evidence="1">
    <location>
        <begin position="49"/>
        <end position="93"/>
    </location>
</feature>
<dbReference type="InterPro" id="IPR035965">
    <property type="entry name" value="PAS-like_dom_sf"/>
</dbReference>
<sequence>MSPNNDPVMPIDHRDCFAGANKFCHDELSEYGFIVDSHFFDKQISLEHQNAVFASVFSNMHDGIFMLDERLRFICVNQQFLTITALPRDQVIGSPFYFYPYKTYAPHLQQAIAAIITKLDNRQSISTNLVLCYHNSPEVAVWLDICVCEVDDNRVVYVGLLTNLTKKDAQLSHTLHLYNYDELTGLPNYDTFYDKLKSCIDYYQAADNQRNCMGVLLRINIDKLQSFNISLGIENTNTLIQGFVKRVKSLKISGASLVTFSRFGGDSFAAMISVQHLDAAHHYVAALKQLFDLPFSIDDQSIYLRLSIGASVFPTHTNDTQTLLLQADTALKHARLISDEDCVWYDDNQQKGNFKDIHLLSAFKNALLKQQILPYFQPKLEFAQPDLPMFEALVRWEHPTLGLLYPKDFLDEVLDKSSQPLFEKIVLACIEQILTWREMGYNCLICINIDTRQLISDKFIEFIEGTIQQYSWLAQLISFEITEVCKIHDEVKAQVMLSKLRQYGFSISIDDFGTGFAAMQYLIKYPIDVLKIDRLFITDILQDSKKQVIVKSVIEMAHSLSMQALAEGVSSCEEIEYLRSLGCDSVQGFGFGKSMSSKDTTEWLKANYKPNYLL</sequence>
<dbReference type="NCBIfam" id="TIGR00254">
    <property type="entry name" value="GGDEF"/>
    <property type="match status" value="1"/>
</dbReference>
<dbReference type="AlphaFoldDB" id="A0A2D2LTW8"/>
<dbReference type="Pfam" id="PF00563">
    <property type="entry name" value="EAL"/>
    <property type="match status" value="1"/>
</dbReference>
<dbReference type="InterPro" id="IPR000014">
    <property type="entry name" value="PAS"/>
</dbReference>
<feature type="domain" description="GGDEF" evidence="3">
    <location>
        <begin position="212"/>
        <end position="347"/>
    </location>
</feature>
<dbReference type="GO" id="GO:0071111">
    <property type="term" value="F:cyclic-guanylate-specific phosphodiesterase activity"/>
    <property type="evidence" value="ECO:0007669"/>
    <property type="project" value="InterPro"/>
</dbReference>
<dbReference type="CDD" id="cd01949">
    <property type="entry name" value="GGDEF"/>
    <property type="match status" value="1"/>
</dbReference>
<evidence type="ECO:0000259" key="2">
    <source>
        <dbReference type="PROSITE" id="PS50883"/>
    </source>
</evidence>
<dbReference type="PROSITE" id="PS50883">
    <property type="entry name" value="EAL"/>
    <property type="match status" value="1"/>
</dbReference>
<dbReference type="Pfam" id="PF00989">
    <property type="entry name" value="PAS"/>
    <property type="match status" value="1"/>
</dbReference>
<dbReference type="Proteomes" id="UP000229340">
    <property type="component" value="Chromosome"/>
</dbReference>
<dbReference type="PROSITE" id="PS50887">
    <property type="entry name" value="GGDEF"/>
    <property type="match status" value="1"/>
</dbReference>
<dbReference type="SUPFAM" id="SSF55785">
    <property type="entry name" value="PYP-like sensor domain (PAS domain)"/>
    <property type="match status" value="1"/>
</dbReference>
<evidence type="ECO:0000259" key="3">
    <source>
        <dbReference type="PROSITE" id="PS50887"/>
    </source>
</evidence>
<evidence type="ECO:0008006" key="6">
    <source>
        <dbReference type="Google" id="ProtNLM"/>
    </source>
</evidence>
<evidence type="ECO:0000259" key="1">
    <source>
        <dbReference type="PROSITE" id="PS50112"/>
    </source>
</evidence>
<reference evidence="5" key="1">
    <citation type="submission" date="2017-11" db="EMBL/GenBank/DDBJ databases">
        <title>Complete genome sequence of Moraxella osloensis NP7 isolated from human skin.</title>
        <authorList>
            <person name="Lee K."/>
            <person name="Lim J.Y."/>
            <person name="Hwang I."/>
        </authorList>
    </citation>
    <scope>NUCLEOTIDE SEQUENCE [LARGE SCALE GENOMIC DNA]</scope>
    <source>
        <strain evidence="5">NP7</strain>
    </source>
</reference>
<protein>
    <recommendedName>
        <fullName evidence="6">EAL domain-containing protein</fullName>
    </recommendedName>
</protein>
<dbReference type="Gene3D" id="3.30.70.270">
    <property type="match status" value="1"/>
</dbReference>
<name>A0A2D2LTW8_FAUOS</name>
<dbReference type="Gene3D" id="3.30.450.20">
    <property type="entry name" value="PAS domain"/>
    <property type="match status" value="1"/>
</dbReference>
<dbReference type="CDD" id="cd01948">
    <property type="entry name" value="EAL"/>
    <property type="match status" value="1"/>
</dbReference>
<dbReference type="SMART" id="SM00267">
    <property type="entry name" value="GGDEF"/>
    <property type="match status" value="1"/>
</dbReference>
<dbReference type="InterPro" id="IPR035919">
    <property type="entry name" value="EAL_sf"/>
</dbReference>
<dbReference type="SUPFAM" id="SSF55073">
    <property type="entry name" value="Nucleotide cyclase"/>
    <property type="match status" value="1"/>
</dbReference>